<keyword evidence="10" id="KW-1185">Reference proteome</keyword>
<comment type="similarity">
    <text evidence="1">Belongs to the bHLH protein family.</text>
</comment>
<dbReference type="GO" id="GO:0046983">
    <property type="term" value="F:protein dimerization activity"/>
    <property type="evidence" value="ECO:0007669"/>
    <property type="project" value="InterPro"/>
</dbReference>
<dbReference type="EMBL" id="JANAVB010005599">
    <property type="protein sequence ID" value="KAJ6846176.1"/>
    <property type="molecule type" value="Genomic_DNA"/>
</dbReference>
<dbReference type="InterPro" id="IPR044818">
    <property type="entry name" value="ILR3-like"/>
</dbReference>
<feature type="coiled-coil region" evidence="6">
    <location>
        <begin position="107"/>
        <end position="162"/>
    </location>
</feature>
<evidence type="ECO:0000313" key="10">
    <source>
        <dbReference type="Proteomes" id="UP001140949"/>
    </source>
</evidence>
<evidence type="ECO:0000259" key="7">
    <source>
        <dbReference type="PROSITE" id="PS50888"/>
    </source>
</evidence>
<keyword evidence="2" id="KW-0805">Transcription regulation</keyword>
<dbReference type="GO" id="GO:0003677">
    <property type="term" value="F:DNA binding"/>
    <property type="evidence" value="ECO:0007669"/>
    <property type="project" value="UniProtKB-KW"/>
</dbReference>
<evidence type="ECO:0000256" key="6">
    <source>
        <dbReference type="SAM" id="Coils"/>
    </source>
</evidence>
<dbReference type="GO" id="GO:0006879">
    <property type="term" value="P:intracellular iron ion homeostasis"/>
    <property type="evidence" value="ECO:0007669"/>
    <property type="project" value="InterPro"/>
</dbReference>
<evidence type="ECO:0000256" key="5">
    <source>
        <dbReference type="ARBA" id="ARBA00023242"/>
    </source>
</evidence>
<dbReference type="EMBL" id="JANAVB010011399">
    <property type="protein sequence ID" value="KAJ6837247.1"/>
    <property type="molecule type" value="Genomic_DNA"/>
</dbReference>
<keyword evidence="4" id="KW-0804">Transcription</keyword>
<feature type="domain" description="BHLH" evidence="7">
    <location>
        <begin position="66"/>
        <end position="117"/>
    </location>
</feature>
<keyword evidence="5" id="KW-0539">Nucleus</keyword>
<dbReference type="Gene3D" id="4.10.280.10">
    <property type="entry name" value="Helix-loop-helix DNA-binding domain"/>
    <property type="match status" value="1"/>
</dbReference>
<protein>
    <submittedName>
        <fullName evidence="8">Transcription factor ILR3</fullName>
    </submittedName>
</protein>
<reference evidence="8" key="2">
    <citation type="submission" date="2023-04" db="EMBL/GenBank/DDBJ databases">
        <authorList>
            <person name="Bruccoleri R.E."/>
            <person name="Oakeley E.J."/>
            <person name="Faust A.-M."/>
            <person name="Dessus-Babus S."/>
            <person name="Altorfer M."/>
            <person name="Burckhardt D."/>
            <person name="Oertli M."/>
            <person name="Naumann U."/>
            <person name="Petersen F."/>
            <person name="Wong J."/>
        </authorList>
    </citation>
    <scope>NUCLEOTIDE SEQUENCE</scope>
    <source>
        <strain evidence="8">GSM-AAB239-AS_SAM_17_03QT</strain>
        <tissue evidence="8">Leaf</tissue>
    </source>
</reference>
<dbReference type="SUPFAM" id="SSF47459">
    <property type="entry name" value="HLH, helix-loop-helix DNA-binding domain"/>
    <property type="match status" value="1"/>
</dbReference>
<dbReference type="InterPro" id="IPR036638">
    <property type="entry name" value="HLH_DNA-bd_sf"/>
</dbReference>
<dbReference type="PANTHER" id="PTHR46133:SF15">
    <property type="entry name" value="BHLH TRANSCRIPTION FACTOR"/>
    <property type="match status" value="1"/>
</dbReference>
<evidence type="ECO:0000313" key="8">
    <source>
        <dbReference type="EMBL" id="KAJ6837247.1"/>
    </source>
</evidence>
<dbReference type="Pfam" id="PF23177">
    <property type="entry name" value="bHLH_IRO3"/>
    <property type="match status" value="1"/>
</dbReference>
<sequence>MDPNAISGFWIDDDVVGDGELRCAIDSFCDMPPDAVVGFQEGFGDDGGCCLDQSSVAKRARDESCTGPKSKACREKLRRDKLNDRFSELSSVLDPGRPPRSDKSSILSDAARLLIQLKAEAEQLKETNEKLQETIKELKVEKNELRDEKVKLKEDKERLEQQVKAMSVPQSGYMPHPMAFHPAVAPTAAFASHTQVTSKKGTPAFPAYPGMAMWQWLPPAVLDTTQDAKLWSPNA</sequence>
<dbReference type="PROSITE" id="PS50888">
    <property type="entry name" value="BHLH"/>
    <property type="match status" value="1"/>
</dbReference>
<evidence type="ECO:0000256" key="3">
    <source>
        <dbReference type="ARBA" id="ARBA00023125"/>
    </source>
</evidence>
<evidence type="ECO:0000256" key="1">
    <source>
        <dbReference type="ARBA" id="ARBA00005510"/>
    </source>
</evidence>
<dbReference type="PANTHER" id="PTHR46133">
    <property type="entry name" value="BHLH TRANSCRIPTION FACTOR"/>
    <property type="match status" value="1"/>
</dbReference>
<evidence type="ECO:0000256" key="4">
    <source>
        <dbReference type="ARBA" id="ARBA00023163"/>
    </source>
</evidence>
<name>A0AAX6H9G4_IRIPA</name>
<dbReference type="InterPro" id="IPR057075">
    <property type="entry name" value="bHLH_IRO3"/>
</dbReference>
<evidence type="ECO:0000313" key="9">
    <source>
        <dbReference type="EMBL" id="KAJ6846176.1"/>
    </source>
</evidence>
<dbReference type="InterPro" id="IPR011598">
    <property type="entry name" value="bHLH_dom"/>
</dbReference>
<keyword evidence="3" id="KW-0238">DNA-binding</keyword>
<evidence type="ECO:0000256" key="2">
    <source>
        <dbReference type="ARBA" id="ARBA00023015"/>
    </source>
</evidence>
<proteinExistence type="inferred from homology"/>
<dbReference type="CDD" id="cd11446">
    <property type="entry name" value="bHLH_AtILR3_like"/>
    <property type="match status" value="1"/>
</dbReference>
<gene>
    <name evidence="8" type="ORF">M6B38_121900</name>
    <name evidence="9" type="ORF">M6B38_279035</name>
</gene>
<dbReference type="GO" id="GO:0003700">
    <property type="term" value="F:DNA-binding transcription factor activity"/>
    <property type="evidence" value="ECO:0007669"/>
    <property type="project" value="InterPro"/>
</dbReference>
<accession>A0AAX6H9G4</accession>
<dbReference type="Proteomes" id="UP001140949">
    <property type="component" value="Unassembled WGS sequence"/>
</dbReference>
<organism evidence="8 10">
    <name type="scientific">Iris pallida</name>
    <name type="common">Sweet iris</name>
    <dbReference type="NCBI Taxonomy" id="29817"/>
    <lineage>
        <taxon>Eukaryota</taxon>
        <taxon>Viridiplantae</taxon>
        <taxon>Streptophyta</taxon>
        <taxon>Embryophyta</taxon>
        <taxon>Tracheophyta</taxon>
        <taxon>Spermatophyta</taxon>
        <taxon>Magnoliopsida</taxon>
        <taxon>Liliopsida</taxon>
        <taxon>Asparagales</taxon>
        <taxon>Iridaceae</taxon>
        <taxon>Iridoideae</taxon>
        <taxon>Irideae</taxon>
        <taxon>Iris</taxon>
    </lineage>
</organism>
<dbReference type="AlphaFoldDB" id="A0AAX6H9G4"/>
<comment type="caution">
    <text evidence="8">The sequence shown here is derived from an EMBL/GenBank/DDBJ whole genome shotgun (WGS) entry which is preliminary data.</text>
</comment>
<reference evidence="8" key="1">
    <citation type="journal article" date="2023" name="GigaByte">
        <title>Genome assembly of the bearded iris, Iris pallida Lam.</title>
        <authorList>
            <person name="Bruccoleri R.E."/>
            <person name="Oakeley E.J."/>
            <person name="Faust A.M.E."/>
            <person name="Altorfer M."/>
            <person name="Dessus-Babus S."/>
            <person name="Burckhardt D."/>
            <person name="Oertli M."/>
            <person name="Naumann U."/>
            <person name="Petersen F."/>
            <person name="Wong J."/>
        </authorList>
    </citation>
    <scope>NUCLEOTIDE SEQUENCE</scope>
    <source>
        <strain evidence="8">GSM-AAB239-AS_SAM_17_03QT</strain>
    </source>
</reference>
<keyword evidence="6" id="KW-0175">Coiled coil</keyword>
<dbReference type="SMART" id="SM00353">
    <property type="entry name" value="HLH"/>
    <property type="match status" value="1"/>
</dbReference>